<feature type="compositionally biased region" description="Basic and acidic residues" evidence="1">
    <location>
        <begin position="247"/>
        <end position="260"/>
    </location>
</feature>
<evidence type="ECO:0000313" key="3">
    <source>
        <dbReference type="Proteomes" id="UP000309340"/>
    </source>
</evidence>
<protein>
    <submittedName>
        <fullName evidence="2">Uncharacterized protein</fullName>
    </submittedName>
</protein>
<accession>A0A4U0XBF8</accession>
<feature type="compositionally biased region" description="Low complexity" evidence="1">
    <location>
        <begin position="357"/>
        <end position="375"/>
    </location>
</feature>
<feature type="region of interest" description="Disordered" evidence="1">
    <location>
        <begin position="247"/>
        <end position="309"/>
    </location>
</feature>
<feature type="region of interest" description="Disordered" evidence="1">
    <location>
        <begin position="353"/>
        <end position="375"/>
    </location>
</feature>
<dbReference type="AlphaFoldDB" id="A0A4U0XBF8"/>
<feature type="compositionally biased region" description="Basic and acidic residues" evidence="1">
    <location>
        <begin position="269"/>
        <end position="293"/>
    </location>
</feature>
<dbReference type="OrthoDB" id="3831528at2759"/>
<reference evidence="2 3" key="1">
    <citation type="submission" date="2017-03" db="EMBL/GenBank/DDBJ databases">
        <title>Genomes of endolithic fungi from Antarctica.</title>
        <authorList>
            <person name="Coleine C."/>
            <person name="Masonjones S."/>
            <person name="Stajich J.E."/>
        </authorList>
    </citation>
    <scope>NUCLEOTIDE SEQUENCE [LARGE SCALE GENOMIC DNA]</scope>
    <source>
        <strain evidence="2 3">CCFEE 5184</strain>
    </source>
</reference>
<evidence type="ECO:0000256" key="1">
    <source>
        <dbReference type="SAM" id="MobiDB-lite"/>
    </source>
</evidence>
<name>A0A4U0XBF8_9PEZI</name>
<proteinExistence type="predicted"/>
<organism evidence="2 3">
    <name type="scientific">Friedmanniomyces simplex</name>
    <dbReference type="NCBI Taxonomy" id="329884"/>
    <lineage>
        <taxon>Eukaryota</taxon>
        <taxon>Fungi</taxon>
        <taxon>Dikarya</taxon>
        <taxon>Ascomycota</taxon>
        <taxon>Pezizomycotina</taxon>
        <taxon>Dothideomycetes</taxon>
        <taxon>Dothideomycetidae</taxon>
        <taxon>Mycosphaerellales</taxon>
        <taxon>Teratosphaeriaceae</taxon>
        <taxon>Friedmanniomyces</taxon>
    </lineage>
</organism>
<gene>
    <name evidence="2" type="ORF">B0A55_06166</name>
</gene>
<dbReference type="Proteomes" id="UP000309340">
    <property type="component" value="Unassembled WGS sequence"/>
</dbReference>
<evidence type="ECO:0000313" key="2">
    <source>
        <dbReference type="EMBL" id="TKA74030.1"/>
    </source>
</evidence>
<keyword evidence="3" id="KW-1185">Reference proteome</keyword>
<feature type="compositionally biased region" description="Polar residues" evidence="1">
    <location>
        <begin position="300"/>
        <end position="309"/>
    </location>
</feature>
<comment type="caution">
    <text evidence="2">The sequence shown here is derived from an EMBL/GenBank/DDBJ whole genome shotgun (WGS) entry which is preliminary data.</text>
</comment>
<dbReference type="EMBL" id="NAJQ01000242">
    <property type="protein sequence ID" value="TKA74030.1"/>
    <property type="molecule type" value="Genomic_DNA"/>
</dbReference>
<sequence>MSGISGAISKADVDADTNTDLDTLNSDSTHYTTRSHVYDQLRKKKVTEAFLRKLHKQPTAAEKHRGISTERIKDFWRCKLADSLPRELKPRLRAANGRRVGAQQQDQRRLPAGQWTKALLRALEDLAFITRDDRVAAHVKLLAQVKRRQCERTHAEHYAREVLTSDIEAVTREFKRLKATGRYPPKLRPAQVKGREDEEVTHLAEGQWQEIHFKDRLGVRGEHVANKRNEDDASTADMMGARAELRMDKEEEGAQQKVDEEGNDGPIGGEDHVAADANKSERSAGDSWRAMDRTRKKKQAASSRLSKSCKSALNVLPETARLSLRAKAIWGQPPQQFIHKDHQFRVAKPRRTKANGTAISSPLSPATTSSSPASGPSTSIYQALLDFAEQEADRGAAYTYIDAQFRLRRTGGGPNGDKKRSEGFITVDVVEALAEWRRDKAAERVTSAAR</sequence>